<evidence type="ECO:0000256" key="4">
    <source>
        <dbReference type="ARBA" id="ARBA00022807"/>
    </source>
</evidence>
<dbReference type="CDD" id="cd02620">
    <property type="entry name" value="Peptidase_C1A_CathepsinB"/>
    <property type="match status" value="1"/>
</dbReference>
<keyword evidence="4" id="KW-0788">Thiol protease</keyword>
<comment type="similarity">
    <text evidence="1">Belongs to the peptidase C1 family.</text>
</comment>
<dbReference type="WBParaSite" id="PSAMB.scaffold4832size13424.g25362.t1">
    <property type="protein sequence ID" value="PSAMB.scaffold4832size13424.g25362.t1"/>
    <property type="gene ID" value="PSAMB.scaffold4832size13424.g25362"/>
</dbReference>
<evidence type="ECO:0000256" key="5">
    <source>
        <dbReference type="SAM" id="Phobius"/>
    </source>
</evidence>
<dbReference type="GO" id="GO:0006508">
    <property type="term" value="P:proteolysis"/>
    <property type="evidence" value="ECO:0007669"/>
    <property type="project" value="UniProtKB-KW"/>
</dbReference>
<accession>A0A914WPT7</accession>
<keyword evidence="5" id="KW-1133">Transmembrane helix</keyword>
<dbReference type="SUPFAM" id="SSF54001">
    <property type="entry name" value="Cysteine proteinases"/>
    <property type="match status" value="1"/>
</dbReference>
<evidence type="ECO:0000313" key="7">
    <source>
        <dbReference type="Proteomes" id="UP000887566"/>
    </source>
</evidence>
<dbReference type="InterPro" id="IPR000668">
    <property type="entry name" value="Peptidase_C1A_C"/>
</dbReference>
<proteinExistence type="inferred from homology"/>
<dbReference type="PROSITE" id="PS00139">
    <property type="entry name" value="THIOL_PROTEASE_CYS"/>
    <property type="match status" value="1"/>
</dbReference>
<protein>
    <submittedName>
        <fullName evidence="8">Peptidase C1A papain C-terminal domain-containing protein</fullName>
    </submittedName>
</protein>
<keyword evidence="2" id="KW-0645">Protease</keyword>
<keyword evidence="7" id="KW-1185">Reference proteome</keyword>
<evidence type="ECO:0000259" key="6">
    <source>
        <dbReference type="SMART" id="SM00645"/>
    </source>
</evidence>
<feature type="transmembrane region" description="Helical" evidence="5">
    <location>
        <begin position="12"/>
        <end position="36"/>
    </location>
</feature>
<evidence type="ECO:0000256" key="3">
    <source>
        <dbReference type="ARBA" id="ARBA00022801"/>
    </source>
</evidence>
<evidence type="ECO:0000256" key="2">
    <source>
        <dbReference type="ARBA" id="ARBA00022670"/>
    </source>
</evidence>
<dbReference type="Gene3D" id="3.90.70.10">
    <property type="entry name" value="Cysteine proteinases"/>
    <property type="match status" value="1"/>
</dbReference>
<feature type="domain" description="Peptidase C1A papain C-terminal" evidence="6">
    <location>
        <begin position="122"/>
        <end position="397"/>
    </location>
</feature>
<dbReference type="PANTHER" id="PTHR12411">
    <property type="entry name" value="CYSTEINE PROTEASE FAMILY C1-RELATED"/>
    <property type="match status" value="1"/>
</dbReference>
<keyword evidence="3" id="KW-0378">Hydrolase</keyword>
<sequence>MCCSSGRQRACCAVPLVFLFVVIIFGSGVLLTIIYWNVKEAELQRKSDGIYIRALVDAVNNDPMNTWKARWNPFGIRSPKESVSFNRNATELRAINADLNKMFSSDEMKSHIKQLVDFNDSLPSHFDAREKWPLCRSIRNVPNQGGCGSCYAIAATGVASDRACIASNGKIQPFFSEQDVVSCCSVCGDCSGGDPIRVLHYWTTQGLVTGNRDGCTPYSASVQCGTPCSPANFKPAAACSRQCQSIYSRNSYEKDKNFGSLVYTIYPRTMNIDGVGNERVLLPSIIGHLNISNGNLSEIHNVIKKELFLFGPVTIAFPATEEFLHYAEGVYHPYPREDDASRIVYWHVGRVIGWGTEDDVTNWLVVNSFGQYWGDNGLFRIEADLIENWGLEFETGVV</sequence>
<reference evidence="8" key="1">
    <citation type="submission" date="2022-11" db="UniProtKB">
        <authorList>
            <consortium name="WormBaseParasite"/>
        </authorList>
    </citation>
    <scope>IDENTIFICATION</scope>
</reference>
<evidence type="ECO:0000256" key="1">
    <source>
        <dbReference type="ARBA" id="ARBA00008455"/>
    </source>
</evidence>
<dbReference type="Pfam" id="PF00112">
    <property type="entry name" value="Peptidase_C1"/>
    <property type="match status" value="2"/>
</dbReference>
<keyword evidence="5" id="KW-0812">Transmembrane</keyword>
<evidence type="ECO:0000313" key="8">
    <source>
        <dbReference type="WBParaSite" id="PSAMB.scaffold4832size13424.g25362.t1"/>
    </source>
</evidence>
<dbReference type="SMART" id="SM00645">
    <property type="entry name" value="Pept_C1"/>
    <property type="match status" value="1"/>
</dbReference>
<dbReference type="Proteomes" id="UP000887566">
    <property type="component" value="Unplaced"/>
</dbReference>
<organism evidence="7 8">
    <name type="scientific">Plectus sambesii</name>
    <dbReference type="NCBI Taxonomy" id="2011161"/>
    <lineage>
        <taxon>Eukaryota</taxon>
        <taxon>Metazoa</taxon>
        <taxon>Ecdysozoa</taxon>
        <taxon>Nematoda</taxon>
        <taxon>Chromadorea</taxon>
        <taxon>Plectida</taxon>
        <taxon>Plectina</taxon>
        <taxon>Plectoidea</taxon>
        <taxon>Plectidae</taxon>
        <taxon>Plectus</taxon>
    </lineage>
</organism>
<dbReference type="InterPro" id="IPR013128">
    <property type="entry name" value="Peptidase_C1A"/>
</dbReference>
<dbReference type="InterPro" id="IPR000169">
    <property type="entry name" value="Pept_cys_AS"/>
</dbReference>
<keyword evidence="5" id="KW-0472">Membrane</keyword>
<dbReference type="GO" id="GO:0008234">
    <property type="term" value="F:cysteine-type peptidase activity"/>
    <property type="evidence" value="ECO:0007669"/>
    <property type="project" value="UniProtKB-KW"/>
</dbReference>
<dbReference type="InterPro" id="IPR038765">
    <property type="entry name" value="Papain-like_cys_pep_sf"/>
</dbReference>
<name>A0A914WPT7_9BILA</name>
<dbReference type="AlphaFoldDB" id="A0A914WPT7"/>